<dbReference type="Pfam" id="PF03448">
    <property type="entry name" value="MgtE_N"/>
    <property type="match status" value="1"/>
</dbReference>
<dbReference type="AlphaFoldDB" id="A0AA96GJW9"/>
<dbReference type="SUPFAM" id="SSF158791">
    <property type="entry name" value="MgtE N-terminal domain-like"/>
    <property type="match status" value="1"/>
</dbReference>
<dbReference type="InterPro" id="IPR006668">
    <property type="entry name" value="Mg_transptr_MgtE_intracell_dom"/>
</dbReference>
<dbReference type="InterPro" id="IPR046342">
    <property type="entry name" value="CBS_dom_sf"/>
</dbReference>
<dbReference type="Gene3D" id="3.10.580.10">
    <property type="entry name" value="CBS-domain"/>
    <property type="match status" value="1"/>
</dbReference>
<keyword evidence="3" id="KW-1185">Reference proteome</keyword>
<evidence type="ECO:0000259" key="1">
    <source>
        <dbReference type="SMART" id="SM00924"/>
    </source>
</evidence>
<dbReference type="KEGG" id="nneo:PQG83_17825"/>
<organism evidence="2 3">
    <name type="scientific">Candidatus Nitrospira neomarina</name>
    <dbReference type="NCBI Taxonomy" id="3020899"/>
    <lineage>
        <taxon>Bacteria</taxon>
        <taxon>Pseudomonadati</taxon>
        <taxon>Nitrospirota</taxon>
        <taxon>Nitrospiria</taxon>
        <taxon>Nitrospirales</taxon>
        <taxon>Nitrospiraceae</taxon>
        <taxon>Nitrospira</taxon>
    </lineage>
</organism>
<evidence type="ECO:0000313" key="3">
    <source>
        <dbReference type="Proteomes" id="UP001302494"/>
    </source>
</evidence>
<dbReference type="Proteomes" id="UP001302494">
    <property type="component" value="Chromosome"/>
</dbReference>
<dbReference type="EMBL" id="CP116968">
    <property type="protein sequence ID" value="WNM61595.1"/>
    <property type="molecule type" value="Genomic_DNA"/>
</dbReference>
<dbReference type="PANTHER" id="PTHR43773">
    <property type="entry name" value="MAGNESIUM TRANSPORTER MGTE"/>
    <property type="match status" value="1"/>
</dbReference>
<reference evidence="2 3" key="1">
    <citation type="submission" date="2023-01" db="EMBL/GenBank/DDBJ databases">
        <title>Cultivation and genomic characterization of new, ubiquitous marine nitrite-oxidizing bacteria from the Nitrospirales.</title>
        <authorList>
            <person name="Mueller A.J."/>
            <person name="Daebeler A."/>
            <person name="Herbold C.W."/>
            <person name="Kirkegaard R.H."/>
            <person name="Daims H."/>
        </authorList>
    </citation>
    <scope>NUCLEOTIDE SEQUENCE [LARGE SCALE GENOMIC DNA]</scope>
    <source>
        <strain evidence="2 3">DK</strain>
    </source>
</reference>
<dbReference type="InterPro" id="IPR038076">
    <property type="entry name" value="MgtE_N_sf"/>
</dbReference>
<dbReference type="PANTHER" id="PTHR43773:SF1">
    <property type="entry name" value="MAGNESIUM TRANSPORTER MGTE"/>
    <property type="match status" value="1"/>
</dbReference>
<accession>A0AA96GJW9</accession>
<dbReference type="GO" id="GO:0016020">
    <property type="term" value="C:membrane"/>
    <property type="evidence" value="ECO:0007669"/>
    <property type="project" value="InterPro"/>
</dbReference>
<protein>
    <submittedName>
        <fullName evidence="2">CBS domain-containing protein</fullName>
    </submittedName>
</protein>
<dbReference type="SUPFAM" id="SSF54631">
    <property type="entry name" value="CBS-domain pair"/>
    <property type="match status" value="1"/>
</dbReference>
<name>A0AA96GJW9_9BACT</name>
<dbReference type="SMART" id="SM00924">
    <property type="entry name" value="MgtE_N"/>
    <property type="match status" value="1"/>
</dbReference>
<dbReference type="RefSeq" id="WP_312743973.1">
    <property type="nucleotide sequence ID" value="NZ_CP116968.1"/>
</dbReference>
<feature type="domain" description="Magnesium transporter MgtE intracellular" evidence="1">
    <location>
        <begin position="14"/>
        <end position="117"/>
    </location>
</feature>
<dbReference type="InterPro" id="IPR006669">
    <property type="entry name" value="MgtE_transporter"/>
</dbReference>
<gene>
    <name evidence="2" type="ORF">PQG83_17825</name>
</gene>
<dbReference type="GO" id="GO:0015095">
    <property type="term" value="F:magnesium ion transmembrane transporter activity"/>
    <property type="evidence" value="ECO:0007669"/>
    <property type="project" value="InterPro"/>
</dbReference>
<sequence>MNLTQQLRQTFIQEHPLEAARYVEELPAQSAGEMLQTLDPQDIAAFLEYCLPGPAAEILKQYPPATSAVILSRLSSRSARAILRQYDSSTQTSLLDQVDPAIGAHLRRSINLPDHTAGSLADPHVLTLPPDITVAKALQRVTQTVGQAIYYLYIIDHQTILRGVILMKELFGAESTITVSSIMQQDVKAIPASANALDIVAHPAWAQYDSLPVIDQDRTFIGALRHRTLRQFLQSRTGEYQPAFLSDALLQLWEAYSLSGIGLMTALGESLSTSTPPTSPRKEQETP</sequence>
<proteinExistence type="predicted"/>
<dbReference type="Gene3D" id="1.25.60.10">
    <property type="entry name" value="MgtE N-terminal domain-like"/>
    <property type="match status" value="1"/>
</dbReference>
<evidence type="ECO:0000313" key="2">
    <source>
        <dbReference type="EMBL" id="WNM61595.1"/>
    </source>
</evidence>